<proteinExistence type="predicted"/>
<accession>A0A1B0BTB9</accession>
<evidence type="ECO:0000313" key="2">
    <source>
        <dbReference type="Proteomes" id="UP000092460"/>
    </source>
</evidence>
<dbReference type="EMBL" id="JXJN01020071">
    <property type="status" value="NOT_ANNOTATED_CDS"/>
    <property type="molecule type" value="Genomic_DNA"/>
</dbReference>
<dbReference type="VEuPathDB" id="VectorBase:GPPI039861"/>
<dbReference type="Proteomes" id="UP000092460">
    <property type="component" value="Unassembled WGS sequence"/>
</dbReference>
<keyword evidence="2" id="KW-1185">Reference proteome</keyword>
<sequence>MSRKYLESKGYTSARFQLIKVAPAIWEGKEISIGHSYINLSEEVITESIYLFIFFFGRNKSRFCDWDGRKTRARIKRTNGRKNKSLCQDDGGVYAW</sequence>
<protein>
    <submittedName>
        <fullName evidence="1">Uncharacterized protein</fullName>
    </submittedName>
</protein>
<organism evidence="1 2">
    <name type="scientific">Glossina palpalis gambiensis</name>
    <dbReference type="NCBI Taxonomy" id="67801"/>
    <lineage>
        <taxon>Eukaryota</taxon>
        <taxon>Metazoa</taxon>
        <taxon>Ecdysozoa</taxon>
        <taxon>Arthropoda</taxon>
        <taxon>Hexapoda</taxon>
        <taxon>Insecta</taxon>
        <taxon>Pterygota</taxon>
        <taxon>Neoptera</taxon>
        <taxon>Endopterygota</taxon>
        <taxon>Diptera</taxon>
        <taxon>Brachycera</taxon>
        <taxon>Muscomorpha</taxon>
        <taxon>Hippoboscoidea</taxon>
        <taxon>Glossinidae</taxon>
        <taxon>Glossina</taxon>
    </lineage>
</organism>
<evidence type="ECO:0000313" key="1">
    <source>
        <dbReference type="EnsemblMetazoa" id="GPPI039861-PA"/>
    </source>
</evidence>
<name>A0A1B0BTB9_9MUSC</name>
<reference evidence="1" key="2">
    <citation type="submission" date="2020-05" db="UniProtKB">
        <authorList>
            <consortium name="EnsemblMetazoa"/>
        </authorList>
    </citation>
    <scope>IDENTIFICATION</scope>
    <source>
        <strain evidence="1">IAEA</strain>
    </source>
</reference>
<reference evidence="2" key="1">
    <citation type="submission" date="2015-01" db="EMBL/GenBank/DDBJ databases">
        <authorList>
            <person name="Aksoy S."/>
            <person name="Warren W."/>
            <person name="Wilson R.K."/>
        </authorList>
    </citation>
    <scope>NUCLEOTIDE SEQUENCE [LARGE SCALE GENOMIC DNA]</scope>
    <source>
        <strain evidence="2">IAEA</strain>
    </source>
</reference>
<dbReference type="AlphaFoldDB" id="A0A1B0BTB9"/>
<dbReference type="EnsemblMetazoa" id="GPPI039861-RA">
    <property type="protein sequence ID" value="GPPI039861-PA"/>
    <property type="gene ID" value="GPPI039861"/>
</dbReference>